<accession>A0A917CHB1</accession>
<proteinExistence type="predicted"/>
<keyword evidence="2" id="KW-1185">Reference proteome</keyword>
<evidence type="ECO:0000313" key="2">
    <source>
        <dbReference type="Proteomes" id="UP000632858"/>
    </source>
</evidence>
<evidence type="ECO:0008006" key="3">
    <source>
        <dbReference type="Google" id="ProtNLM"/>
    </source>
</evidence>
<reference evidence="1" key="1">
    <citation type="journal article" date="2014" name="Int. J. Syst. Evol. Microbiol.">
        <title>Complete genome sequence of Corynebacterium casei LMG S-19264T (=DSM 44701T), isolated from a smear-ripened cheese.</title>
        <authorList>
            <consortium name="US DOE Joint Genome Institute (JGI-PGF)"/>
            <person name="Walter F."/>
            <person name="Albersmeier A."/>
            <person name="Kalinowski J."/>
            <person name="Ruckert C."/>
        </authorList>
    </citation>
    <scope>NUCLEOTIDE SEQUENCE</scope>
    <source>
        <strain evidence="1">CGMCC 1.12726</strain>
    </source>
</reference>
<dbReference type="EMBL" id="BMFO01000002">
    <property type="protein sequence ID" value="GGF88696.1"/>
    <property type="molecule type" value="Genomic_DNA"/>
</dbReference>
<comment type="caution">
    <text evidence="1">The sequence shown here is derived from an EMBL/GenBank/DDBJ whole genome shotgun (WGS) entry which is preliminary data.</text>
</comment>
<evidence type="ECO:0000313" key="1">
    <source>
        <dbReference type="EMBL" id="GGF88696.1"/>
    </source>
</evidence>
<protein>
    <recommendedName>
        <fullName evidence="3">TerB family tellurite resistance protein</fullName>
    </recommendedName>
</protein>
<dbReference type="Proteomes" id="UP000632858">
    <property type="component" value="Unassembled WGS sequence"/>
</dbReference>
<organism evidence="1 2">
    <name type="scientific">Arenimonas maotaiensis</name>
    <dbReference type="NCBI Taxonomy" id="1446479"/>
    <lineage>
        <taxon>Bacteria</taxon>
        <taxon>Pseudomonadati</taxon>
        <taxon>Pseudomonadota</taxon>
        <taxon>Gammaproteobacteria</taxon>
        <taxon>Lysobacterales</taxon>
        <taxon>Lysobacteraceae</taxon>
        <taxon>Arenimonas</taxon>
    </lineage>
</organism>
<reference evidence="1" key="2">
    <citation type="submission" date="2020-09" db="EMBL/GenBank/DDBJ databases">
        <authorList>
            <person name="Sun Q."/>
            <person name="Zhou Y."/>
        </authorList>
    </citation>
    <scope>NUCLEOTIDE SEQUENCE</scope>
    <source>
        <strain evidence="1">CGMCC 1.12726</strain>
    </source>
</reference>
<name>A0A917CHB1_9GAMM</name>
<gene>
    <name evidence="1" type="ORF">GCM10010960_08190</name>
</gene>
<dbReference type="AlphaFoldDB" id="A0A917CHB1"/>
<sequence>MQYSFLRIFANDDTIDADEMTMLKRLALGDGVVDDKERAALSRIFARADAATLAPDVREDIARFKARHNID</sequence>